<gene>
    <name evidence="2" type="ORF">S01H1_13995</name>
</gene>
<dbReference type="SUPFAM" id="SSF52540">
    <property type="entry name" value="P-loop containing nucleoside triphosphate hydrolases"/>
    <property type="match status" value="1"/>
</dbReference>
<reference evidence="2" key="1">
    <citation type="journal article" date="2014" name="Front. Microbiol.">
        <title>High frequency of phylogenetically diverse reductive dehalogenase-homologous genes in deep subseafloor sedimentary metagenomes.</title>
        <authorList>
            <person name="Kawai M."/>
            <person name="Futagami T."/>
            <person name="Toyoda A."/>
            <person name="Takaki Y."/>
            <person name="Nishi S."/>
            <person name="Hori S."/>
            <person name="Arai W."/>
            <person name="Tsubouchi T."/>
            <person name="Morono Y."/>
            <person name="Uchiyama I."/>
            <person name="Ito T."/>
            <person name="Fujiyama A."/>
            <person name="Inagaki F."/>
            <person name="Takami H."/>
        </authorList>
    </citation>
    <scope>NUCLEOTIDE SEQUENCE</scope>
    <source>
        <strain evidence="2">Expedition CK06-06</strain>
    </source>
</reference>
<dbReference type="InterPro" id="IPR027417">
    <property type="entry name" value="P-loop_NTPase"/>
</dbReference>
<dbReference type="Gene3D" id="1.10.8.60">
    <property type="match status" value="1"/>
</dbReference>
<dbReference type="InterPro" id="IPR010921">
    <property type="entry name" value="Trp_repressor/repl_initiator"/>
</dbReference>
<dbReference type="SUPFAM" id="SSF48295">
    <property type="entry name" value="TrpR-like"/>
    <property type="match status" value="1"/>
</dbReference>
<dbReference type="CDD" id="cd06571">
    <property type="entry name" value="Bac_DnaA_C"/>
    <property type="match status" value="1"/>
</dbReference>
<dbReference type="GO" id="GO:0005524">
    <property type="term" value="F:ATP binding"/>
    <property type="evidence" value="ECO:0007669"/>
    <property type="project" value="InterPro"/>
</dbReference>
<organism evidence="2">
    <name type="scientific">marine sediment metagenome</name>
    <dbReference type="NCBI Taxonomy" id="412755"/>
    <lineage>
        <taxon>unclassified sequences</taxon>
        <taxon>metagenomes</taxon>
        <taxon>ecological metagenomes</taxon>
    </lineage>
</organism>
<dbReference type="Pfam" id="PF08299">
    <property type="entry name" value="Bac_DnaA_C"/>
    <property type="match status" value="1"/>
</dbReference>
<dbReference type="GO" id="GO:0006270">
    <property type="term" value="P:DNA replication initiation"/>
    <property type="evidence" value="ECO:0007669"/>
    <property type="project" value="InterPro"/>
</dbReference>
<evidence type="ECO:0000259" key="1">
    <source>
        <dbReference type="SMART" id="SM00760"/>
    </source>
</evidence>
<dbReference type="GO" id="GO:0005886">
    <property type="term" value="C:plasma membrane"/>
    <property type="evidence" value="ECO:0007669"/>
    <property type="project" value="TreeGrafter"/>
</dbReference>
<feature type="non-terminal residue" evidence="2">
    <location>
        <position position="1"/>
    </location>
</feature>
<dbReference type="Gene3D" id="1.10.1750.10">
    <property type="match status" value="1"/>
</dbReference>
<dbReference type="EMBL" id="BARS01007254">
    <property type="protein sequence ID" value="GAF80514.1"/>
    <property type="molecule type" value="Genomic_DNA"/>
</dbReference>
<feature type="domain" description="Chromosomal replication initiator DnaA C-terminal" evidence="1">
    <location>
        <begin position="108"/>
        <end position="177"/>
    </location>
</feature>
<protein>
    <recommendedName>
        <fullName evidence="1">Chromosomal replication initiator DnaA C-terminal domain-containing protein</fullName>
    </recommendedName>
</protein>
<dbReference type="InterPro" id="IPR013159">
    <property type="entry name" value="DnaA_C"/>
</dbReference>
<dbReference type="GO" id="GO:0006275">
    <property type="term" value="P:regulation of DNA replication"/>
    <property type="evidence" value="ECO:0007669"/>
    <property type="project" value="InterPro"/>
</dbReference>
<sequence length="198" mass="22343">SDKAPKDIDGIEERIKTRLSWGLVLDIQKPDLETRIAILKKKSMEEDIYLPDDVINLIASAIKSNIRELEGSLIRLGAYASVFEVDIDAEIARQQLKLDDYLDPKKITLDNIGKTVSSYFKIPVPDLKSKARNKEIATARHIAMYLSYKIIQSTLAEIGQFYGNRDHSSVLHAVEKIKKQLKTDSELSSSVLEIENSL</sequence>
<proteinExistence type="predicted"/>
<dbReference type="AlphaFoldDB" id="X0SHN7"/>
<dbReference type="SMART" id="SM00760">
    <property type="entry name" value="Bac_DnaA_C"/>
    <property type="match status" value="1"/>
</dbReference>
<dbReference type="PANTHER" id="PTHR30050:SF2">
    <property type="entry name" value="CHROMOSOMAL REPLICATION INITIATOR PROTEIN DNAA"/>
    <property type="match status" value="1"/>
</dbReference>
<dbReference type="PANTHER" id="PTHR30050">
    <property type="entry name" value="CHROMOSOMAL REPLICATION INITIATOR PROTEIN DNAA"/>
    <property type="match status" value="1"/>
</dbReference>
<accession>X0SHN7</accession>
<name>X0SHN7_9ZZZZ</name>
<dbReference type="GO" id="GO:0003688">
    <property type="term" value="F:DNA replication origin binding"/>
    <property type="evidence" value="ECO:0007669"/>
    <property type="project" value="TreeGrafter"/>
</dbReference>
<evidence type="ECO:0000313" key="2">
    <source>
        <dbReference type="EMBL" id="GAF80514.1"/>
    </source>
</evidence>
<comment type="caution">
    <text evidence="2">The sequence shown here is derived from an EMBL/GenBank/DDBJ whole genome shotgun (WGS) entry which is preliminary data.</text>
</comment>